<gene>
    <name evidence="2" type="ORF">EZI54_15605</name>
</gene>
<name>A0ABY1ZLM4_9GAMM</name>
<proteinExistence type="predicted"/>
<sequence length="187" mass="20522">MKRSCTFLLLSLLFSTAACSSPPVKNTQYHALTAEHVAQFSLSPVATLRIPTEDLSGVKVIGGQGLTFIYPNGSNLYFQSVMARSMGFPDANLHDWPLYLFGLKSGEGSSDAFVQEAMKSKRYVVDEEIAPTEIRVFPTRNGKGYWALGPKKSLIVLTDENDTSQLILINVSGMSETRIKDIIKGVI</sequence>
<keyword evidence="1" id="KW-0732">Signal</keyword>
<dbReference type="RefSeq" id="WP_131482812.1">
    <property type="nucleotide sequence ID" value="NZ_SJDL01000026.1"/>
</dbReference>
<feature type="chain" id="PRO_5045305905" description="DUF4367 domain-containing protein" evidence="1">
    <location>
        <begin position="21"/>
        <end position="187"/>
    </location>
</feature>
<accession>A0ABY1ZLM4</accession>
<feature type="signal peptide" evidence="1">
    <location>
        <begin position="1"/>
        <end position="20"/>
    </location>
</feature>
<comment type="caution">
    <text evidence="2">The sequence shown here is derived from an EMBL/GenBank/DDBJ whole genome shotgun (WGS) entry which is preliminary data.</text>
</comment>
<evidence type="ECO:0000256" key="1">
    <source>
        <dbReference type="SAM" id="SignalP"/>
    </source>
</evidence>
<organism evidence="2 3">
    <name type="scientific">Marinobacter halodurans</name>
    <dbReference type="NCBI Taxonomy" id="2528979"/>
    <lineage>
        <taxon>Bacteria</taxon>
        <taxon>Pseudomonadati</taxon>
        <taxon>Pseudomonadota</taxon>
        <taxon>Gammaproteobacteria</taxon>
        <taxon>Pseudomonadales</taxon>
        <taxon>Marinobacteraceae</taxon>
        <taxon>Marinobacter</taxon>
    </lineage>
</organism>
<evidence type="ECO:0000313" key="2">
    <source>
        <dbReference type="EMBL" id="TBW52919.1"/>
    </source>
</evidence>
<protein>
    <recommendedName>
        <fullName evidence="4">DUF4367 domain-containing protein</fullName>
    </recommendedName>
</protein>
<dbReference type="PROSITE" id="PS51257">
    <property type="entry name" value="PROKAR_LIPOPROTEIN"/>
    <property type="match status" value="1"/>
</dbReference>
<evidence type="ECO:0000313" key="3">
    <source>
        <dbReference type="Proteomes" id="UP000313645"/>
    </source>
</evidence>
<keyword evidence="3" id="KW-1185">Reference proteome</keyword>
<dbReference type="EMBL" id="SJDL01000026">
    <property type="protein sequence ID" value="TBW52919.1"/>
    <property type="molecule type" value="Genomic_DNA"/>
</dbReference>
<dbReference type="Proteomes" id="UP000313645">
    <property type="component" value="Unassembled WGS sequence"/>
</dbReference>
<evidence type="ECO:0008006" key="4">
    <source>
        <dbReference type="Google" id="ProtNLM"/>
    </source>
</evidence>
<reference evidence="2 3" key="1">
    <citation type="submission" date="2019-02" db="EMBL/GenBank/DDBJ databases">
        <title>Marinobacter halodurans sp. nov., a marine bacterium isolated from sea tidal flat.</title>
        <authorList>
            <person name="Yoo Y."/>
            <person name="Lee D.W."/>
            <person name="Kim B.S."/>
            <person name="Kim J.-J."/>
        </authorList>
    </citation>
    <scope>NUCLEOTIDE SEQUENCE [LARGE SCALE GENOMIC DNA]</scope>
    <source>
        <strain evidence="2 3">YJ-S3-2</strain>
    </source>
</reference>